<evidence type="ECO:0000313" key="15">
    <source>
        <dbReference type="WBParaSite" id="MBELARI_LOCUS20755"/>
    </source>
</evidence>
<keyword evidence="1" id="KW-0808">Transferase</keyword>
<evidence type="ECO:0000256" key="7">
    <source>
        <dbReference type="ARBA" id="ARBA00051284"/>
    </source>
</evidence>
<dbReference type="PANTHER" id="PTHR20905">
    <property type="entry name" value="N-ACETYLTRANSFERASE-RELATED"/>
    <property type="match status" value="1"/>
</dbReference>
<evidence type="ECO:0000313" key="14">
    <source>
        <dbReference type="Proteomes" id="UP000887575"/>
    </source>
</evidence>
<evidence type="ECO:0000256" key="8">
    <source>
        <dbReference type="ARBA" id="ARBA00051711"/>
    </source>
</evidence>
<evidence type="ECO:0000259" key="13">
    <source>
        <dbReference type="PROSITE" id="PS51186"/>
    </source>
</evidence>
<evidence type="ECO:0000256" key="4">
    <source>
        <dbReference type="ARBA" id="ARBA00039114"/>
    </source>
</evidence>
<dbReference type="SUPFAM" id="SSF55729">
    <property type="entry name" value="Acyl-CoA N-acyltransferases (Nat)"/>
    <property type="match status" value="1"/>
</dbReference>
<evidence type="ECO:0000256" key="11">
    <source>
        <dbReference type="ARBA" id="ARBA00052335"/>
    </source>
</evidence>
<comment type="catalytic activity">
    <reaction evidence="10">
        <text>serotonin + hexadecanoyl-CoA = N-hexadecanoyl-serotonin + CoA + H(+)</text>
        <dbReference type="Rhea" id="RHEA:51384"/>
        <dbReference type="ChEBI" id="CHEBI:15378"/>
        <dbReference type="ChEBI" id="CHEBI:57287"/>
        <dbReference type="ChEBI" id="CHEBI:57379"/>
        <dbReference type="ChEBI" id="CHEBI:134059"/>
        <dbReference type="ChEBI" id="CHEBI:350546"/>
    </reaction>
    <physiologicalReaction direction="left-to-right" evidence="10">
        <dbReference type="Rhea" id="RHEA:51385"/>
    </physiologicalReaction>
</comment>
<comment type="similarity">
    <text evidence="3">Belongs to the acetyltransferase family. AANAT subfamily.</text>
</comment>
<dbReference type="Gene3D" id="3.40.630.30">
    <property type="match status" value="1"/>
</dbReference>
<organism evidence="14 15">
    <name type="scientific">Mesorhabditis belari</name>
    <dbReference type="NCBI Taxonomy" id="2138241"/>
    <lineage>
        <taxon>Eukaryota</taxon>
        <taxon>Metazoa</taxon>
        <taxon>Ecdysozoa</taxon>
        <taxon>Nematoda</taxon>
        <taxon>Chromadorea</taxon>
        <taxon>Rhabditida</taxon>
        <taxon>Rhabditina</taxon>
        <taxon>Rhabditomorpha</taxon>
        <taxon>Rhabditoidea</taxon>
        <taxon>Rhabditidae</taxon>
        <taxon>Mesorhabditinae</taxon>
        <taxon>Mesorhabditis</taxon>
    </lineage>
</organism>
<proteinExistence type="inferred from homology"/>
<evidence type="ECO:0000256" key="3">
    <source>
        <dbReference type="ARBA" id="ARBA00038182"/>
    </source>
</evidence>
<evidence type="ECO:0000256" key="2">
    <source>
        <dbReference type="ARBA" id="ARBA00037926"/>
    </source>
</evidence>
<comment type="catalytic activity">
    <reaction evidence="8">
        <text>dopamine + acetyl-CoA = N-acetyldopamine + CoA + H(+)</text>
        <dbReference type="Rhea" id="RHEA:51388"/>
        <dbReference type="ChEBI" id="CHEBI:15378"/>
        <dbReference type="ChEBI" id="CHEBI:57287"/>
        <dbReference type="ChEBI" id="CHEBI:57288"/>
        <dbReference type="ChEBI" id="CHEBI:59905"/>
        <dbReference type="ChEBI" id="CHEBI:125678"/>
    </reaction>
    <physiologicalReaction direction="left-to-right" evidence="8">
        <dbReference type="Rhea" id="RHEA:51389"/>
    </physiologicalReaction>
</comment>
<dbReference type="PROSITE" id="PS51186">
    <property type="entry name" value="GNAT"/>
    <property type="match status" value="1"/>
</dbReference>
<evidence type="ECO:0000256" key="6">
    <source>
        <dbReference type="ARBA" id="ARBA00050849"/>
    </source>
</evidence>
<comment type="catalytic activity">
    <reaction evidence="5">
        <text>dopamine + (9Z)-octadecenoyl-CoA = N-(9Z-octadecanoyl)-dopamine + CoA + H(+)</text>
        <dbReference type="Rhea" id="RHEA:51380"/>
        <dbReference type="ChEBI" id="CHEBI:15378"/>
        <dbReference type="ChEBI" id="CHEBI:31883"/>
        <dbReference type="ChEBI" id="CHEBI:57287"/>
        <dbReference type="ChEBI" id="CHEBI:57387"/>
        <dbReference type="ChEBI" id="CHEBI:59905"/>
    </reaction>
    <physiologicalReaction direction="left-to-right" evidence="5">
        <dbReference type="Rhea" id="RHEA:51381"/>
    </physiologicalReaction>
</comment>
<accession>A0AAF3F2I4</accession>
<reference evidence="15" key="1">
    <citation type="submission" date="2024-02" db="UniProtKB">
        <authorList>
            <consortium name="WormBaseParasite"/>
        </authorList>
    </citation>
    <scope>IDENTIFICATION</scope>
</reference>
<keyword evidence="14" id="KW-1185">Reference proteome</keyword>
<dbReference type="PANTHER" id="PTHR20905:SF1">
    <property type="entry name" value="AT07410P-RELATED"/>
    <property type="match status" value="1"/>
</dbReference>
<dbReference type="InterPro" id="IPR016181">
    <property type="entry name" value="Acyl_CoA_acyltransferase"/>
</dbReference>
<evidence type="ECO:0000256" key="5">
    <source>
        <dbReference type="ARBA" id="ARBA00050189"/>
    </source>
</evidence>
<dbReference type="Proteomes" id="UP000887575">
    <property type="component" value="Unassembled WGS sequence"/>
</dbReference>
<dbReference type="EC" id="2.3.1.87" evidence="4"/>
<comment type="catalytic activity">
    <reaction evidence="9">
        <text>serotonin + (9Z)-octadecenoyl-CoA = N-(9Z-octadecenoyl)-serotonin + CoA + H(+)</text>
        <dbReference type="Rhea" id="RHEA:51392"/>
        <dbReference type="ChEBI" id="CHEBI:15378"/>
        <dbReference type="ChEBI" id="CHEBI:57287"/>
        <dbReference type="ChEBI" id="CHEBI:57387"/>
        <dbReference type="ChEBI" id="CHEBI:134064"/>
        <dbReference type="ChEBI" id="CHEBI:350546"/>
    </reaction>
    <physiologicalReaction direction="left-to-right" evidence="9">
        <dbReference type="Rhea" id="RHEA:51393"/>
    </physiologicalReaction>
</comment>
<dbReference type="CDD" id="cd04301">
    <property type="entry name" value="NAT_SF"/>
    <property type="match status" value="1"/>
</dbReference>
<protein>
    <recommendedName>
        <fullName evidence="4">aralkylamine N-acetyltransferase</fullName>
        <ecNumber evidence="4">2.3.1.87</ecNumber>
    </recommendedName>
</protein>
<name>A0AAF3F2I4_9BILA</name>
<evidence type="ECO:0000256" key="1">
    <source>
        <dbReference type="ARBA" id="ARBA00022679"/>
    </source>
</evidence>
<evidence type="ECO:0000256" key="10">
    <source>
        <dbReference type="ARBA" id="ARBA00052178"/>
    </source>
</evidence>
<comment type="pathway">
    <text evidence="2">Aromatic compound metabolism; melatonin biosynthesis; melatonin from serotonin: step 1/2.</text>
</comment>
<dbReference type="InterPro" id="IPR000182">
    <property type="entry name" value="GNAT_dom"/>
</dbReference>
<comment type="catalytic activity">
    <reaction evidence="11">
        <text>dopamine + hexadecanoyl-CoA = N-hexadecanoyl-dopamine + CoA + H(+)</text>
        <dbReference type="Rhea" id="RHEA:51376"/>
        <dbReference type="ChEBI" id="CHEBI:15378"/>
        <dbReference type="ChEBI" id="CHEBI:57287"/>
        <dbReference type="ChEBI" id="CHEBI:57379"/>
        <dbReference type="ChEBI" id="CHEBI:59905"/>
        <dbReference type="ChEBI" id="CHEBI:134058"/>
    </reaction>
    <physiologicalReaction direction="left-to-right" evidence="11">
        <dbReference type="Rhea" id="RHEA:51377"/>
    </physiologicalReaction>
</comment>
<comment type="catalytic activity">
    <reaction evidence="6">
        <text>serotonin + octadecanoyl-CoA = N-octadecanoyl-serotonin + CoA + H(+)</text>
        <dbReference type="Rhea" id="RHEA:51400"/>
        <dbReference type="ChEBI" id="CHEBI:15378"/>
        <dbReference type="ChEBI" id="CHEBI:57287"/>
        <dbReference type="ChEBI" id="CHEBI:57394"/>
        <dbReference type="ChEBI" id="CHEBI:134065"/>
        <dbReference type="ChEBI" id="CHEBI:350546"/>
    </reaction>
    <physiologicalReaction direction="left-to-right" evidence="6">
        <dbReference type="Rhea" id="RHEA:51401"/>
    </physiologicalReaction>
</comment>
<dbReference type="WBParaSite" id="MBELARI_LOCUS20755">
    <property type="protein sequence ID" value="MBELARI_LOCUS20755"/>
    <property type="gene ID" value="MBELARI_LOCUS20755"/>
</dbReference>
<comment type="catalytic activity">
    <reaction evidence="12">
        <text>serotonin + acetyl-CoA = N-acetylserotonin + CoA + H(+)</text>
        <dbReference type="Rhea" id="RHEA:25217"/>
        <dbReference type="ChEBI" id="CHEBI:15378"/>
        <dbReference type="ChEBI" id="CHEBI:17697"/>
        <dbReference type="ChEBI" id="CHEBI:57287"/>
        <dbReference type="ChEBI" id="CHEBI:57288"/>
        <dbReference type="ChEBI" id="CHEBI:350546"/>
        <dbReference type="EC" id="2.3.1.87"/>
    </reaction>
    <physiologicalReaction direction="left-to-right" evidence="12">
        <dbReference type="Rhea" id="RHEA:25218"/>
    </physiologicalReaction>
</comment>
<evidence type="ECO:0000256" key="9">
    <source>
        <dbReference type="ARBA" id="ARBA00051823"/>
    </source>
</evidence>
<comment type="catalytic activity">
    <reaction evidence="7">
        <text>serotonin + (5Z,8Z,11Z,14Z)-eicosatetraenoyl-CoA = N-[(5Z,8Z,11Z,14Z)-eicosatetraenoyl]-serotonin + CoA + H(+)</text>
        <dbReference type="Rhea" id="RHEA:51396"/>
        <dbReference type="ChEBI" id="CHEBI:15378"/>
        <dbReference type="ChEBI" id="CHEBI:57287"/>
        <dbReference type="ChEBI" id="CHEBI:57368"/>
        <dbReference type="ChEBI" id="CHEBI:132255"/>
        <dbReference type="ChEBI" id="CHEBI:350546"/>
    </reaction>
    <physiologicalReaction direction="left-to-right" evidence="7">
        <dbReference type="Rhea" id="RHEA:51397"/>
    </physiologicalReaction>
</comment>
<dbReference type="AlphaFoldDB" id="A0AAF3F2I4"/>
<sequence>MNGLRFLTGTSEMGDQVHEFLLDHFRVMEPITTSIKASRDDVFEFFIDLRDGALKNEKHSIVVYDENDELVGISLNYVKEIDENKENFEEIEPFNPHKDYQDEIQTGAYESKNANRLVTFVENVENHLVPLLTKLDHRHRRVERIFKIDVICVHPSMKGKGLAKELMKRIFEKAVEADCDVVAACATAQASQAIFRKFGFATIREVPFWCFRENHLPIYRDLSDKGLSGKLMAKWIK</sequence>
<dbReference type="Pfam" id="PF00583">
    <property type="entry name" value="Acetyltransf_1"/>
    <property type="match status" value="1"/>
</dbReference>
<feature type="domain" description="N-acetyltransferase" evidence="13">
    <location>
        <begin position="71"/>
        <end position="223"/>
    </location>
</feature>
<dbReference type="FunFam" id="3.40.630.30:FF:000046">
    <property type="entry name" value="Dopamine N-acetyltransferase"/>
    <property type="match status" value="1"/>
</dbReference>
<evidence type="ECO:0000256" key="12">
    <source>
        <dbReference type="ARBA" id="ARBA00052491"/>
    </source>
</evidence>
<dbReference type="GO" id="GO:0004059">
    <property type="term" value="F:aralkylamine N-acetyltransferase activity"/>
    <property type="evidence" value="ECO:0007669"/>
    <property type="project" value="UniProtKB-EC"/>
</dbReference>